<evidence type="ECO:0000256" key="4">
    <source>
        <dbReference type="ARBA" id="ARBA00023136"/>
    </source>
</evidence>
<feature type="transmembrane region" description="Helical" evidence="6">
    <location>
        <begin position="31"/>
        <end position="51"/>
    </location>
</feature>
<dbReference type="GO" id="GO:0031293">
    <property type="term" value="P:membrane protein intracellular domain proteolysis"/>
    <property type="evidence" value="ECO:0007669"/>
    <property type="project" value="TreeGrafter"/>
</dbReference>
<sequence>MRHLQHRQEQRQQQHVLHPLIPGITLPMAHIWYYLLSLGICAIIHELGHAFAAARANIRIRRVGMFIMGIYPGAFVELARTRLERAPAAARLRVACAGIWHNAVTALAVWLLLRSGGLGVLMRSAGWAAADGGVVVVDIARSSPLYGRLPLLSTVYRIDDVSLQPAHANSTAAWANSTHDEDGFGAAPIARWTSVLTTTWANRDTNRAGYCVAASENADDGLCCEMSPQFPLGESPDGDIFCFDHYADGRGSSSPPEVRRTRRSPMCFDLRNTLERTRAARCQTDGDCGRQDVGGHWPSSRPGRRLCVLPSSPFANSRVLRLHYREPDSRQPSMLIYAGSPAGLWLEVQVSSLMPRWMWLPYWLPSWTETLLQYILSFSLALCLLNATPARHLDGDLILRH</sequence>
<evidence type="ECO:0000256" key="5">
    <source>
        <dbReference type="ARBA" id="ARBA00032658"/>
    </source>
</evidence>
<dbReference type="OrthoDB" id="7694678at2759"/>
<dbReference type="InterPro" id="IPR008915">
    <property type="entry name" value="Peptidase_M50"/>
</dbReference>
<dbReference type="PANTHER" id="PTHR13325">
    <property type="entry name" value="PROTEASE M50 MEMBRANE-BOUND TRANSCRIPTION FACTOR SITE 2 PROTEASE"/>
    <property type="match status" value="1"/>
</dbReference>
<dbReference type="GO" id="GO:0016020">
    <property type="term" value="C:membrane"/>
    <property type="evidence" value="ECO:0007669"/>
    <property type="project" value="InterPro"/>
</dbReference>
<dbReference type="GO" id="GO:0004222">
    <property type="term" value="F:metalloendopeptidase activity"/>
    <property type="evidence" value="ECO:0007669"/>
    <property type="project" value="InterPro"/>
</dbReference>
<comment type="caution">
    <text evidence="8">The sequence shown here is derived from an EMBL/GenBank/DDBJ whole genome shotgun (WGS) entry which is preliminary data.</text>
</comment>
<organism evidence="8 9">
    <name type="scientific">Coemansia biformis</name>
    <dbReference type="NCBI Taxonomy" id="1286918"/>
    <lineage>
        <taxon>Eukaryota</taxon>
        <taxon>Fungi</taxon>
        <taxon>Fungi incertae sedis</taxon>
        <taxon>Zoopagomycota</taxon>
        <taxon>Kickxellomycotina</taxon>
        <taxon>Kickxellomycetes</taxon>
        <taxon>Kickxellales</taxon>
        <taxon>Kickxellaceae</taxon>
        <taxon>Coemansia</taxon>
    </lineage>
</organism>
<keyword evidence="3 6" id="KW-1133">Transmembrane helix</keyword>
<dbReference type="GO" id="GO:0005737">
    <property type="term" value="C:cytoplasm"/>
    <property type="evidence" value="ECO:0007669"/>
    <property type="project" value="TreeGrafter"/>
</dbReference>
<dbReference type="GO" id="GO:1905897">
    <property type="term" value="P:regulation of response to endoplasmic reticulum stress"/>
    <property type="evidence" value="ECO:0007669"/>
    <property type="project" value="TreeGrafter"/>
</dbReference>
<dbReference type="Proteomes" id="UP001143981">
    <property type="component" value="Unassembled WGS sequence"/>
</dbReference>
<evidence type="ECO:0000256" key="2">
    <source>
        <dbReference type="ARBA" id="ARBA00022692"/>
    </source>
</evidence>
<feature type="transmembrane region" description="Helical" evidence="6">
    <location>
        <begin position="92"/>
        <end position="113"/>
    </location>
</feature>
<evidence type="ECO:0000313" key="8">
    <source>
        <dbReference type="EMBL" id="KAJ1727022.1"/>
    </source>
</evidence>
<reference evidence="8" key="1">
    <citation type="submission" date="2022-07" db="EMBL/GenBank/DDBJ databases">
        <title>Phylogenomic reconstructions and comparative analyses of Kickxellomycotina fungi.</title>
        <authorList>
            <person name="Reynolds N.K."/>
            <person name="Stajich J.E."/>
            <person name="Barry K."/>
            <person name="Grigoriev I.V."/>
            <person name="Crous P."/>
            <person name="Smith M.E."/>
        </authorList>
    </citation>
    <scope>NUCLEOTIDE SEQUENCE</scope>
    <source>
        <strain evidence="8">BCRC 34381</strain>
    </source>
</reference>
<dbReference type="GO" id="GO:0012505">
    <property type="term" value="C:endomembrane system"/>
    <property type="evidence" value="ECO:0007669"/>
    <property type="project" value="UniProtKB-SubCell"/>
</dbReference>
<dbReference type="EMBL" id="JANBOI010001259">
    <property type="protein sequence ID" value="KAJ1727022.1"/>
    <property type="molecule type" value="Genomic_DNA"/>
</dbReference>
<keyword evidence="9" id="KW-1185">Reference proteome</keyword>
<gene>
    <name evidence="8" type="ORF">LPJ61_004811</name>
</gene>
<keyword evidence="4 6" id="KW-0472">Membrane</keyword>
<evidence type="ECO:0000313" key="9">
    <source>
        <dbReference type="Proteomes" id="UP001143981"/>
    </source>
</evidence>
<evidence type="ECO:0000259" key="7">
    <source>
        <dbReference type="Pfam" id="PF02163"/>
    </source>
</evidence>
<name>A0A9W7Y462_9FUNG</name>
<evidence type="ECO:0000256" key="3">
    <source>
        <dbReference type="ARBA" id="ARBA00022989"/>
    </source>
</evidence>
<keyword evidence="2 6" id="KW-0812">Transmembrane</keyword>
<protein>
    <recommendedName>
        <fullName evidence="5">Endopeptidase S2P</fullName>
    </recommendedName>
</protein>
<proteinExistence type="predicted"/>
<feature type="domain" description="Peptidase M50" evidence="7">
    <location>
        <begin position="33"/>
        <end position="141"/>
    </location>
</feature>
<accession>A0A9W7Y462</accession>
<dbReference type="InterPro" id="IPR001193">
    <property type="entry name" value="MBTPS2"/>
</dbReference>
<dbReference type="PANTHER" id="PTHR13325:SF3">
    <property type="entry name" value="MEMBRANE-BOUND TRANSCRIPTION FACTOR SITE-2 PROTEASE"/>
    <property type="match status" value="1"/>
</dbReference>
<dbReference type="PRINTS" id="PR01000">
    <property type="entry name" value="SREBPS2PTASE"/>
</dbReference>
<evidence type="ECO:0000256" key="6">
    <source>
        <dbReference type="SAM" id="Phobius"/>
    </source>
</evidence>
<feature type="non-terminal residue" evidence="8">
    <location>
        <position position="401"/>
    </location>
</feature>
<evidence type="ECO:0000256" key="1">
    <source>
        <dbReference type="ARBA" id="ARBA00004127"/>
    </source>
</evidence>
<comment type="subcellular location">
    <subcellularLocation>
        <location evidence="1">Endomembrane system</location>
        <topology evidence="1">Multi-pass membrane protein</topology>
    </subcellularLocation>
</comment>
<dbReference type="AlphaFoldDB" id="A0A9W7Y462"/>
<dbReference type="Pfam" id="PF02163">
    <property type="entry name" value="Peptidase_M50"/>
    <property type="match status" value="1"/>
</dbReference>